<evidence type="ECO:0000313" key="2">
    <source>
        <dbReference type="EMBL" id="SNV45533.1"/>
    </source>
</evidence>
<dbReference type="EMBL" id="LT906468">
    <property type="protein sequence ID" value="SNV45533.1"/>
    <property type="molecule type" value="Genomic_DNA"/>
</dbReference>
<feature type="transmembrane region" description="Helical" evidence="1">
    <location>
        <begin position="41"/>
        <end position="62"/>
    </location>
</feature>
<sequence>MLTGMKHLHSTLAIVLLIALVIAIIITLVNYSGNKPYNRKIALIGLISGHLQLVIGLVLYFTSPLGLSSFSGENMKNSGARLYFLEHPIMMILGIVLITMGYSKAKKLADQKAANKTVLIYYILGLVLILSRIPWSTWSIFN</sequence>
<proteinExistence type="predicted"/>
<feature type="transmembrane region" description="Helical" evidence="1">
    <location>
        <begin position="114"/>
        <end position="135"/>
    </location>
</feature>
<name>A0AAJ4XBE4_9SPHI</name>
<organism evidence="2 3">
    <name type="scientific">Sphingobacterium mizutaii</name>
    <dbReference type="NCBI Taxonomy" id="1010"/>
    <lineage>
        <taxon>Bacteria</taxon>
        <taxon>Pseudomonadati</taxon>
        <taxon>Bacteroidota</taxon>
        <taxon>Sphingobacteriia</taxon>
        <taxon>Sphingobacteriales</taxon>
        <taxon>Sphingobacteriaceae</taxon>
        <taxon>Sphingobacterium</taxon>
    </lineage>
</organism>
<keyword evidence="1" id="KW-0812">Transmembrane</keyword>
<reference evidence="2 3" key="1">
    <citation type="submission" date="2017-06" db="EMBL/GenBank/DDBJ databases">
        <authorList>
            <consortium name="Pathogen Informatics"/>
        </authorList>
    </citation>
    <scope>NUCLEOTIDE SEQUENCE [LARGE SCALE GENOMIC DNA]</scope>
    <source>
        <strain evidence="2 3">NCTC12149</strain>
    </source>
</reference>
<gene>
    <name evidence="2" type="ORF">SAMEA4412673_01093</name>
</gene>
<accession>A0AAJ4XBE4</accession>
<evidence type="ECO:0000256" key="1">
    <source>
        <dbReference type="SAM" id="Phobius"/>
    </source>
</evidence>
<keyword evidence="1" id="KW-0472">Membrane</keyword>
<keyword evidence="1" id="KW-1133">Transmembrane helix</keyword>
<dbReference type="Proteomes" id="UP000215355">
    <property type="component" value="Chromosome 1"/>
</dbReference>
<feature type="transmembrane region" description="Helical" evidence="1">
    <location>
        <begin position="12"/>
        <end position="29"/>
    </location>
</feature>
<protein>
    <recommendedName>
        <fullName evidence="4">Cytochrome B</fullName>
    </recommendedName>
</protein>
<evidence type="ECO:0000313" key="3">
    <source>
        <dbReference type="Proteomes" id="UP000215355"/>
    </source>
</evidence>
<feature type="transmembrane region" description="Helical" evidence="1">
    <location>
        <begin position="82"/>
        <end position="102"/>
    </location>
</feature>
<evidence type="ECO:0008006" key="4">
    <source>
        <dbReference type="Google" id="ProtNLM"/>
    </source>
</evidence>
<dbReference type="AlphaFoldDB" id="A0AAJ4XBE4"/>
<dbReference type="KEGG" id="smiz:4412673_01093"/>